<gene>
    <name evidence="1" type="ORF">EZS27_026302</name>
</gene>
<dbReference type="AlphaFoldDB" id="A0A5J4QTD6"/>
<name>A0A5J4QTD6_9ZZZZ</name>
<accession>A0A5J4QTD6</accession>
<dbReference type="EMBL" id="SNRY01002588">
    <property type="protein sequence ID" value="KAA6324364.1"/>
    <property type="molecule type" value="Genomic_DNA"/>
</dbReference>
<reference evidence="1" key="1">
    <citation type="submission" date="2019-03" db="EMBL/GenBank/DDBJ databases">
        <title>Single cell metagenomics reveals metabolic interactions within the superorganism composed of flagellate Streblomastix strix and complex community of Bacteroidetes bacteria on its surface.</title>
        <authorList>
            <person name="Treitli S.C."/>
            <person name="Kolisko M."/>
            <person name="Husnik F."/>
            <person name="Keeling P."/>
            <person name="Hampl V."/>
        </authorList>
    </citation>
    <scope>NUCLEOTIDE SEQUENCE</scope>
    <source>
        <strain evidence="1">STM</strain>
    </source>
</reference>
<evidence type="ECO:0000313" key="1">
    <source>
        <dbReference type="EMBL" id="KAA6324364.1"/>
    </source>
</evidence>
<comment type="caution">
    <text evidence="1">The sequence shown here is derived from an EMBL/GenBank/DDBJ whole genome shotgun (WGS) entry which is preliminary data.</text>
</comment>
<sequence length="61" mass="7222">MHGNHAENKSIAVMDKKETIDKVKTYQVLVKEYFPVEKVYLFRSHAKDSFLCFQQCQIKKT</sequence>
<proteinExistence type="predicted"/>
<protein>
    <submittedName>
        <fullName evidence="1">Uncharacterized protein</fullName>
    </submittedName>
</protein>
<organism evidence="1">
    <name type="scientific">termite gut metagenome</name>
    <dbReference type="NCBI Taxonomy" id="433724"/>
    <lineage>
        <taxon>unclassified sequences</taxon>
        <taxon>metagenomes</taxon>
        <taxon>organismal metagenomes</taxon>
    </lineage>
</organism>